<name>A0AAP5M7D4_9CYAN</name>
<dbReference type="GO" id="GO:0005829">
    <property type="term" value="C:cytosol"/>
    <property type="evidence" value="ECO:0007669"/>
    <property type="project" value="TreeGrafter"/>
</dbReference>
<keyword evidence="8" id="KW-1185">Reference proteome</keyword>
<dbReference type="EC" id="5.4.99.9" evidence="7"/>
<proteinExistence type="inferred from homology"/>
<evidence type="ECO:0000256" key="4">
    <source>
        <dbReference type="ARBA" id="ARBA00022827"/>
    </source>
</evidence>
<dbReference type="SUPFAM" id="SSF54373">
    <property type="entry name" value="FAD-linked reductases, C-terminal domain"/>
    <property type="match status" value="1"/>
</dbReference>
<dbReference type="Pfam" id="PF03275">
    <property type="entry name" value="GLF"/>
    <property type="match status" value="1"/>
</dbReference>
<dbReference type="AlphaFoldDB" id="A0AAP5M7D4"/>
<evidence type="ECO:0000259" key="6">
    <source>
        <dbReference type="Pfam" id="PF03275"/>
    </source>
</evidence>
<dbReference type="PANTHER" id="PTHR21197">
    <property type="entry name" value="UDP-GALACTOPYRANOSE MUTASE"/>
    <property type="match status" value="1"/>
</dbReference>
<reference evidence="8" key="1">
    <citation type="journal article" date="2021" name="Science">
        <title>Hunting the eagle killer: A cyanobacterial neurotoxin causes vacuolar myelinopathy.</title>
        <authorList>
            <person name="Breinlinger S."/>
            <person name="Phillips T.J."/>
            <person name="Haram B.N."/>
            <person name="Mares J."/>
            <person name="Martinez Yerena J.A."/>
            <person name="Hrouzek P."/>
            <person name="Sobotka R."/>
            <person name="Henderson W.M."/>
            <person name="Schmieder P."/>
            <person name="Williams S.M."/>
            <person name="Lauderdale J.D."/>
            <person name="Wilde H.D."/>
            <person name="Gerrin W."/>
            <person name="Kust A."/>
            <person name="Washington J.W."/>
            <person name="Wagner C."/>
            <person name="Geier B."/>
            <person name="Liebeke M."/>
            <person name="Enke H."/>
            <person name="Niedermeyer T.H.J."/>
            <person name="Wilde S.B."/>
        </authorList>
    </citation>
    <scope>NUCLEOTIDE SEQUENCE [LARGE SCALE GENOMIC DNA]</scope>
    <source>
        <strain evidence="8">Thurmond2011</strain>
    </source>
</reference>
<protein>
    <submittedName>
        <fullName evidence="7">UDP-galactopyranose mutase</fullName>
        <ecNumber evidence="7">5.4.99.9</ecNumber>
    </submittedName>
</protein>
<comment type="cofactor">
    <cofactor evidence="1">
        <name>FAD</name>
        <dbReference type="ChEBI" id="CHEBI:57692"/>
    </cofactor>
</comment>
<dbReference type="InterPro" id="IPR004379">
    <property type="entry name" value="UDP-GALP_mutase"/>
</dbReference>
<sequence>MKVDWLIVGAGYSACVLAERIASQLAQRVLIVERRDHIGGNAYDYYNEHGILVHKYGPHIFHTKSKKIWDYLSQFTEWRHYFHHVLGVVEGKKVPIPFNLNSLYALFPPRYAEKLEEQLLEHFGFGVKVPILKLRESASGDLEFLANYIYDNIFHRYTLKQWELKPEDLDRGVTGRVPVYISRDNRYFQDPYQAMPKYGYTEMFRRMLAHPNIKVLLNADYREVINDIKFNRMVYTGPIDTFFDYMYGELPYRSIRFHFETLDQESYQEVGTVNYPNEYDITRITEQKYLSGQTLPKTTLVMEYPQAYLPGKNDPYYPVPREENRERYDLYLKEVQNLKGSVIFAGRLAEYKYYDMDQAALRALSLFEKEVATV</sequence>
<dbReference type="Gene3D" id="3.40.50.720">
    <property type="entry name" value="NAD(P)-binding Rossmann-like Domain"/>
    <property type="match status" value="3"/>
</dbReference>
<gene>
    <name evidence="7" type="primary">glf</name>
    <name evidence="7" type="ORF">G7B40_003230</name>
</gene>
<dbReference type="NCBIfam" id="TIGR00031">
    <property type="entry name" value="UDP-GALP_mutase"/>
    <property type="match status" value="1"/>
</dbReference>
<dbReference type="Pfam" id="PF13450">
    <property type="entry name" value="NAD_binding_8"/>
    <property type="match status" value="1"/>
</dbReference>
<dbReference type="SUPFAM" id="SSF51971">
    <property type="entry name" value="Nucleotide-binding domain"/>
    <property type="match status" value="1"/>
</dbReference>
<evidence type="ECO:0000256" key="3">
    <source>
        <dbReference type="ARBA" id="ARBA00022630"/>
    </source>
</evidence>
<dbReference type="GO" id="GO:0050660">
    <property type="term" value="F:flavin adenine dinucleotide binding"/>
    <property type="evidence" value="ECO:0007669"/>
    <property type="project" value="TreeGrafter"/>
</dbReference>
<evidence type="ECO:0000313" key="7">
    <source>
        <dbReference type="EMBL" id="MDR9893597.1"/>
    </source>
</evidence>
<feature type="domain" description="UDP-galactopyranose mutase C-terminal" evidence="6">
    <location>
        <begin position="153"/>
        <end position="353"/>
    </location>
</feature>
<dbReference type="InterPro" id="IPR015899">
    <property type="entry name" value="UDP-GalPyranose_mutase_C"/>
</dbReference>
<evidence type="ECO:0000256" key="1">
    <source>
        <dbReference type="ARBA" id="ARBA00001974"/>
    </source>
</evidence>
<dbReference type="GO" id="GO:0008767">
    <property type="term" value="F:UDP-galactopyranose mutase activity"/>
    <property type="evidence" value="ECO:0007669"/>
    <property type="project" value="UniProtKB-EC"/>
</dbReference>
<organism evidence="7 8">
    <name type="scientific">Aetokthonos hydrillicola Thurmond2011</name>
    <dbReference type="NCBI Taxonomy" id="2712845"/>
    <lineage>
        <taxon>Bacteria</taxon>
        <taxon>Bacillati</taxon>
        <taxon>Cyanobacteriota</taxon>
        <taxon>Cyanophyceae</taxon>
        <taxon>Nostocales</taxon>
        <taxon>Hapalosiphonaceae</taxon>
        <taxon>Aetokthonos</taxon>
    </lineage>
</organism>
<dbReference type="Proteomes" id="UP000667802">
    <property type="component" value="Unassembled WGS sequence"/>
</dbReference>
<comment type="caution">
    <text evidence="7">The sequence shown here is derived from an EMBL/GenBank/DDBJ whole genome shotgun (WGS) entry which is preliminary data.</text>
</comment>
<dbReference type="EMBL" id="JAALHA020000001">
    <property type="protein sequence ID" value="MDR9893597.1"/>
    <property type="molecule type" value="Genomic_DNA"/>
</dbReference>
<evidence type="ECO:0000256" key="2">
    <source>
        <dbReference type="ARBA" id="ARBA00009321"/>
    </source>
</evidence>
<dbReference type="PANTHER" id="PTHR21197:SF0">
    <property type="entry name" value="UDP-GALACTOPYRANOSE MUTASE"/>
    <property type="match status" value="1"/>
</dbReference>
<keyword evidence="4" id="KW-0274">FAD</keyword>
<accession>A0AAP5M7D4</accession>
<keyword evidence="3" id="KW-0285">Flavoprotein</keyword>
<keyword evidence="5 7" id="KW-0413">Isomerase</keyword>
<dbReference type="RefSeq" id="WP_208339789.1">
    <property type="nucleotide sequence ID" value="NZ_CAWQFN010000570.1"/>
</dbReference>
<evidence type="ECO:0000256" key="5">
    <source>
        <dbReference type="ARBA" id="ARBA00023235"/>
    </source>
</evidence>
<comment type="similarity">
    <text evidence="2">Belongs to the UDP-galactopyranose/dTDP-fucopyranose mutase family.</text>
</comment>
<evidence type="ECO:0000313" key="8">
    <source>
        <dbReference type="Proteomes" id="UP000667802"/>
    </source>
</evidence>